<sequence>MDSKDESSHVWPTSAEHEQNAAQVHFVPDTGTVAQIVYTDDQVRPPQQVVYTADGASYTSVDGPEHTLVYIHPVEAAQASLPVHNQVLPSIESVDGSDPLATLQTPLGRLEAKEEEDEDEDEDTEEDEEEDGEDTDLDD</sequence>
<dbReference type="Proteomes" id="UP000236370">
    <property type="component" value="Unassembled WGS sequence"/>
</dbReference>
<evidence type="ECO:0000313" key="2">
    <source>
        <dbReference type="EMBL" id="PNI65470.1"/>
    </source>
</evidence>
<feature type="region of interest" description="Disordered" evidence="1">
    <location>
        <begin position="90"/>
        <end position="139"/>
    </location>
</feature>
<evidence type="ECO:0000256" key="1">
    <source>
        <dbReference type="SAM" id="MobiDB-lite"/>
    </source>
</evidence>
<feature type="compositionally biased region" description="Acidic residues" evidence="1">
    <location>
        <begin position="113"/>
        <end position="139"/>
    </location>
</feature>
<gene>
    <name evidence="2" type="ORF">CK820_G0015426</name>
</gene>
<reference evidence="2 3" key="1">
    <citation type="submission" date="2017-12" db="EMBL/GenBank/DDBJ databases">
        <title>High-resolution comparative analysis of great ape genomes.</title>
        <authorList>
            <person name="Pollen A."/>
            <person name="Hastie A."/>
            <person name="Hormozdiari F."/>
            <person name="Dougherty M."/>
            <person name="Liu R."/>
            <person name="Chaisson M."/>
            <person name="Hoppe E."/>
            <person name="Hill C."/>
            <person name="Pang A."/>
            <person name="Hillier L."/>
            <person name="Baker C."/>
            <person name="Armstrong J."/>
            <person name="Shendure J."/>
            <person name="Paten B."/>
            <person name="Wilson R."/>
            <person name="Chao H."/>
            <person name="Schneider V."/>
            <person name="Ventura M."/>
            <person name="Kronenberg Z."/>
            <person name="Murali S."/>
            <person name="Gordon D."/>
            <person name="Cantsilieris S."/>
            <person name="Munson K."/>
            <person name="Nelson B."/>
            <person name="Raja A."/>
            <person name="Underwood J."/>
            <person name="Diekhans M."/>
            <person name="Fiddes I."/>
            <person name="Haussler D."/>
            <person name="Eichler E."/>
        </authorList>
    </citation>
    <scope>NUCLEOTIDE SEQUENCE [LARGE SCALE GENOMIC DNA]</scope>
    <source>
        <strain evidence="2">Yerkes chimp pedigree #C0471</strain>
    </source>
</reference>
<organism evidence="2 3">
    <name type="scientific">Pan troglodytes</name>
    <name type="common">Chimpanzee</name>
    <dbReference type="NCBI Taxonomy" id="9598"/>
    <lineage>
        <taxon>Eukaryota</taxon>
        <taxon>Metazoa</taxon>
        <taxon>Chordata</taxon>
        <taxon>Craniata</taxon>
        <taxon>Vertebrata</taxon>
        <taxon>Euteleostomi</taxon>
        <taxon>Mammalia</taxon>
        <taxon>Eutheria</taxon>
        <taxon>Euarchontoglires</taxon>
        <taxon>Primates</taxon>
        <taxon>Haplorrhini</taxon>
        <taxon>Catarrhini</taxon>
        <taxon>Hominidae</taxon>
        <taxon>Pan</taxon>
    </lineage>
</organism>
<protein>
    <submittedName>
        <fullName evidence="2">PRDM10 isoform 4</fullName>
    </submittedName>
</protein>
<accession>A0A2J8N129</accession>
<comment type="caution">
    <text evidence="2">The sequence shown here is derived from an EMBL/GenBank/DDBJ whole genome shotgun (WGS) entry which is preliminary data.</text>
</comment>
<evidence type="ECO:0000313" key="3">
    <source>
        <dbReference type="Proteomes" id="UP000236370"/>
    </source>
</evidence>
<feature type="non-terminal residue" evidence="2">
    <location>
        <position position="139"/>
    </location>
</feature>
<name>A0A2J8N129_PANTR</name>
<proteinExistence type="predicted"/>
<dbReference type="AlphaFoldDB" id="A0A2J8N129"/>
<dbReference type="EMBL" id="NBAG03000239">
    <property type="protein sequence ID" value="PNI65470.1"/>
    <property type="molecule type" value="Genomic_DNA"/>
</dbReference>